<sequence>MSTNPDLFAGLTGLQNIVNQCKIPANLDADAIEDDFDGECEAFEVFKSTLSKSARKKFKNGNDGDIIMAEGDEGDDSCIEEDNDTIQGTSVESGIGSTANLDSATRGVLKDASKGITEGTEAEYKRLMRQMDTFLVEKNFLPPGQFFTMNPLHPDSAEFIVAFIMHSCDSILLNGSKKSNDQTRNGFGHAQKIRAAMTYGFNRHGHGLGRWEQSEVTQQMKGNPSISHLVSSYMISLRRRKATIKKLYDNSHTDENWPIKPYEPNSRNGKKKWGGPKMRRLLHLAYTAAFLCLLRFDEVLEIQAEDITDLILTCFFR</sequence>
<dbReference type="AlphaFoldDB" id="A0A4S8KWP1"/>
<dbReference type="Proteomes" id="UP000297245">
    <property type="component" value="Unassembled WGS sequence"/>
</dbReference>
<accession>A0A4S8KWP1</accession>
<reference evidence="1 2" key="1">
    <citation type="journal article" date="2019" name="Nat. Ecol. Evol.">
        <title>Megaphylogeny resolves global patterns of mushroom evolution.</title>
        <authorList>
            <person name="Varga T."/>
            <person name="Krizsan K."/>
            <person name="Foldi C."/>
            <person name="Dima B."/>
            <person name="Sanchez-Garcia M."/>
            <person name="Sanchez-Ramirez S."/>
            <person name="Szollosi G.J."/>
            <person name="Szarkandi J.G."/>
            <person name="Papp V."/>
            <person name="Albert L."/>
            <person name="Andreopoulos W."/>
            <person name="Angelini C."/>
            <person name="Antonin V."/>
            <person name="Barry K.W."/>
            <person name="Bougher N.L."/>
            <person name="Buchanan P."/>
            <person name="Buyck B."/>
            <person name="Bense V."/>
            <person name="Catcheside P."/>
            <person name="Chovatia M."/>
            <person name="Cooper J."/>
            <person name="Damon W."/>
            <person name="Desjardin D."/>
            <person name="Finy P."/>
            <person name="Geml J."/>
            <person name="Haridas S."/>
            <person name="Hughes K."/>
            <person name="Justo A."/>
            <person name="Karasinski D."/>
            <person name="Kautmanova I."/>
            <person name="Kiss B."/>
            <person name="Kocsube S."/>
            <person name="Kotiranta H."/>
            <person name="LaButti K.M."/>
            <person name="Lechner B.E."/>
            <person name="Liimatainen K."/>
            <person name="Lipzen A."/>
            <person name="Lukacs Z."/>
            <person name="Mihaltcheva S."/>
            <person name="Morgado L.N."/>
            <person name="Niskanen T."/>
            <person name="Noordeloos M.E."/>
            <person name="Ohm R.A."/>
            <person name="Ortiz-Santana B."/>
            <person name="Ovrebo C."/>
            <person name="Racz N."/>
            <person name="Riley R."/>
            <person name="Savchenko A."/>
            <person name="Shiryaev A."/>
            <person name="Soop K."/>
            <person name="Spirin V."/>
            <person name="Szebenyi C."/>
            <person name="Tomsovsky M."/>
            <person name="Tulloss R.E."/>
            <person name="Uehling J."/>
            <person name="Grigoriev I.V."/>
            <person name="Vagvolgyi C."/>
            <person name="Papp T."/>
            <person name="Martin F.M."/>
            <person name="Miettinen O."/>
            <person name="Hibbett D.S."/>
            <person name="Nagy L.G."/>
        </authorList>
    </citation>
    <scope>NUCLEOTIDE SEQUENCE [LARGE SCALE GENOMIC DNA]</scope>
    <source>
        <strain evidence="1 2">CBS 962.96</strain>
    </source>
</reference>
<keyword evidence="2" id="KW-1185">Reference proteome</keyword>
<dbReference type="OrthoDB" id="3163890at2759"/>
<name>A0A4S8KWP1_DENBC</name>
<organism evidence="1 2">
    <name type="scientific">Dendrothele bispora (strain CBS 962.96)</name>
    <dbReference type="NCBI Taxonomy" id="1314807"/>
    <lineage>
        <taxon>Eukaryota</taxon>
        <taxon>Fungi</taxon>
        <taxon>Dikarya</taxon>
        <taxon>Basidiomycota</taxon>
        <taxon>Agaricomycotina</taxon>
        <taxon>Agaricomycetes</taxon>
        <taxon>Agaricomycetidae</taxon>
        <taxon>Agaricales</taxon>
        <taxon>Agaricales incertae sedis</taxon>
        <taxon>Dendrothele</taxon>
    </lineage>
</organism>
<evidence type="ECO:0000313" key="1">
    <source>
        <dbReference type="EMBL" id="THU80404.1"/>
    </source>
</evidence>
<dbReference type="EMBL" id="ML179907">
    <property type="protein sequence ID" value="THU80404.1"/>
    <property type="molecule type" value="Genomic_DNA"/>
</dbReference>
<gene>
    <name evidence="1" type="ORF">K435DRAFT_809901</name>
</gene>
<protein>
    <submittedName>
        <fullName evidence="1">Uncharacterized protein</fullName>
    </submittedName>
</protein>
<evidence type="ECO:0000313" key="2">
    <source>
        <dbReference type="Proteomes" id="UP000297245"/>
    </source>
</evidence>
<proteinExistence type="predicted"/>